<dbReference type="GO" id="GO:0004115">
    <property type="term" value="F:3',5'-cyclic-AMP phosphodiesterase activity"/>
    <property type="evidence" value="ECO:0007669"/>
    <property type="project" value="UniProtKB-EC"/>
</dbReference>
<comment type="cofactor">
    <cofactor evidence="5">
        <name>Fe(2+)</name>
        <dbReference type="ChEBI" id="CHEBI:29033"/>
    </cofactor>
    <text evidence="5">Binds 2 Fe(2+) ions per subunit.</text>
</comment>
<reference evidence="8" key="1">
    <citation type="submission" date="2021-01" db="EMBL/GenBank/DDBJ databases">
        <title>Genome public.</title>
        <authorList>
            <person name="Liu C."/>
            <person name="Sun Q."/>
        </authorList>
    </citation>
    <scope>NUCLEOTIDE SEQUENCE [LARGE SCALE GENOMIC DNA]</scope>
    <source>
        <strain evidence="8">CGMCC 1.18722</strain>
    </source>
</reference>
<feature type="binding site" evidence="5">
    <location>
        <position position="44"/>
    </location>
    <ligand>
        <name>AMP</name>
        <dbReference type="ChEBI" id="CHEBI:456215"/>
    </ligand>
</feature>
<evidence type="ECO:0000256" key="2">
    <source>
        <dbReference type="ARBA" id="ARBA00022801"/>
    </source>
</evidence>
<dbReference type="EMBL" id="JAERTZ010000036">
    <property type="protein sequence ID" value="MBL1379541.1"/>
    <property type="molecule type" value="Genomic_DNA"/>
</dbReference>
<dbReference type="InterPro" id="IPR004843">
    <property type="entry name" value="Calcineurin-like_PHP"/>
</dbReference>
<comment type="similarity">
    <text evidence="4 5">Belongs to the cyclic nucleotide phosphodiesterase class-III family.</text>
</comment>
<dbReference type="NCBIfam" id="NF008359">
    <property type="entry name" value="PRK11148.1"/>
    <property type="match status" value="1"/>
</dbReference>
<gene>
    <name evidence="5 7" type="primary">cpdA</name>
    <name evidence="7" type="ORF">JKV55_19755</name>
</gene>
<dbReference type="CDD" id="cd07402">
    <property type="entry name" value="MPP_GpdQ"/>
    <property type="match status" value="1"/>
</dbReference>
<dbReference type="PANTHER" id="PTHR42988">
    <property type="entry name" value="PHOSPHOHYDROLASE"/>
    <property type="match status" value="1"/>
</dbReference>
<accession>A0ABS1QXG2</accession>
<proteinExistence type="inferred from homology"/>
<evidence type="ECO:0000313" key="7">
    <source>
        <dbReference type="EMBL" id="MBL1379541.1"/>
    </source>
</evidence>
<keyword evidence="8" id="KW-1185">Reference proteome</keyword>
<feature type="binding site" evidence="5">
    <location>
        <position position="114"/>
    </location>
    <ligand>
        <name>Fe cation</name>
        <dbReference type="ChEBI" id="CHEBI:24875"/>
        <label>2</label>
    </ligand>
</feature>
<dbReference type="InterPro" id="IPR026575">
    <property type="entry name" value="GpdQ/CpdA-like"/>
</dbReference>
<organism evidence="7 8">
    <name type="scientific">Zobellella iuensis</name>
    <dbReference type="NCBI Taxonomy" id="2803811"/>
    <lineage>
        <taxon>Bacteria</taxon>
        <taxon>Pseudomonadati</taxon>
        <taxon>Pseudomonadota</taxon>
        <taxon>Gammaproteobacteria</taxon>
        <taxon>Aeromonadales</taxon>
        <taxon>Aeromonadaceae</taxon>
        <taxon>Zobellella</taxon>
    </lineage>
</organism>
<dbReference type="Proteomes" id="UP000638570">
    <property type="component" value="Unassembled WGS sequence"/>
</dbReference>
<comment type="catalytic activity">
    <reaction evidence="5">
        <text>3',5'-cyclic AMP + H2O = AMP + H(+)</text>
        <dbReference type="Rhea" id="RHEA:25277"/>
        <dbReference type="ChEBI" id="CHEBI:15377"/>
        <dbReference type="ChEBI" id="CHEBI:15378"/>
        <dbReference type="ChEBI" id="CHEBI:58165"/>
        <dbReference type="ChEBI" id="CHEBI:456215"/>
        <dbReference type="EC" id="3.1.4.53"/>
    </reaction>
</comment>
<keyword evidence="1 5" id="KW-0479">Metal-binding</keyword>
<dbReference type="Pfam" id="PF00149">
    <property type="entry name" value="Metallophos"/>
    <property type="match status" value="1"/>
</dbReference>
<feature type="binding site" evidence="5">
    <location>
        <position position="224"/>
    </location>
    <ligand>
        <name>AMP</name>
        <dbReference type="ChEBI" id="CHEBI:456215"/>
    </ligand>
</feature>
<evidence type="ECO:0000313" key="8">
    <source>
        <dbReference type="Proteomes" id="UP000638570"/>
    </source>
</evidence>
<protein>
    <recommendedName>
        <fullName evidence="5">3',5'-cyclic adenosine monophosphate phosphodiesterase CpdA</fullName>
        <shortName evidence="5">3',5'-cyclic AMP phosphodiesterase</shortName>
        <shortName evidence="5">cAMP phosphodiesterase</shortName>
        <ecNumber evidence="5">3.1.4.53</ecNumber>
    </recommendedName>
</protein>
<evidence type="ECO:0000256" key="4">
    <source>
        <dbReference type="ARBA" id="ARBA00025742"/>
    </source>
</evidence>
<feature type="binding site" evidence="5">
    <location>
        <position position="44"/>
    </location>
    <ligand>
        <name>Fe cation</name>
        <dbReference type="ChEBI" id="CHEBI:24875"/>
        <label>1</label>
    </ligand>
</feature>
<dbReference type="Gene3D" id="3.60.21.10">
    <property type="match status" value="1"/>
</dbReference>
<evidence type="ECO:0000256" key="3">
    <source>
        <dbReference type="ARBA" id="ARBA00023004"/>
    </source>
</evidence>
<dbReference type="SUPFAM" id="SSF56300">
    <property type="entry name" value="Metallo-dependent phosphatases"/>
    <property type="match status" value="1"/>
</dbReference>
<feature type="binding site" evidence="5">
    <location>
        <position position="84"/>
    </location>
    <ligand>
        <name>AMP</name>
        <dbReference type="ChEBI" id="CHEBI:456215"/>
    </ligand>
</feature>
<keyword evidence="2 5" id="KW-0378">Hydrolase</keyword>
<evidence type="ECO:0000256" key="1">
    <source>
        <dbReference type="ARBA" id="ARBA00022723"/>
    </source>
</evidence>
<feature type="binding site" evidence="5">
    <location>
        <position position="84"/>
    </location>
    <ligand>
        <name>Fe cation</name>
        <dbReference type="ChEBI" id="CHEBI:24875"/>
        <label>2</label>
    </ligand>
</feature>
<feature type="binding site" evidence="5">
    <location>
        <position position="183"/>
    </location>
    <ligand>
        <name>Fe cation</name>
        <dbReference type="ChEBI" id="CHEBI:24875"/>
        <label>2</label>
    </ligand>
</feature>
<feature type="binding site" evidence="5">
    <location>
        <position position="42"/>
    </location>
    <ligand>
        <name>Fe cation</name>
        <dbReference type="ChEBI" id="CHEBI:24875"/>
        <label>1</label>
    </ligand>
</feature>
<dbReference type="EC" id="3.1.4.53" evidence="5"/>
<dbReference type="InterPro" id="IPR050884">
    <property type="entry name" value="CNP_phosphodiesterase-III"/>
</dbReference>
<evidence type="ECO:0000256" key="5">
    <source>
        <dbReference type="HAMAP-Rule" id="MF_00905"/>
    </source>
</evidence>
<dbReference type="InterPro" id="IPR046379">
    <property type="entry name" value="cAMP_phosphodiest_CpdA"/>
</dbReference>
<feature type="binding site" evidence="5">
    <location>
        <position position="224"/>
    </location>
    <ligand>
        <name>Fe cation</name>
        <dbReference type="ChEBI" id="CHEBI:24875"/>
        <label>1</label>
    </ligand>
</feature>
<keyword evidence="5" id="KW-0114">cAMP</keyword>
<keyword evidence="3 5" id="KW-0408">Iron</keyword>
<feature type="binding site" evidence="5">
    <location>
        <begin position="114"/>
        <end position="115"/>
    </location>
    <ligand>
        <name>AMP</name>
        <dbReference type="ChEBI" id="CHEBI:456215"/>
    </ligand>
</feature>
<comment type="function">
    <text evidence="5">Hydrolyzes cAMP to 5'-AMP. Plays an important regulatory role in modulating the intracellular concentration of cAMP, thereby influencing cAMP-dependent processes.</text>
</comment>
<sequence length="294" mass="32527">MLPIPRIQHGQTALNRATTQSEATRLHPHSADGVIELLQITDTHLFAGAEADLLGIAPWHSCRAVVDAILEDDSPRDLILATGDLSQDHSPESYRQFTRLMAELAPPVFWLPGNHDDAPVMQAELDAAGISNAKQLLCGNWQILLLDTQLRGAVHGELAAEQLELLERAINDYPRHHLLVAVHHQAVPVGCAWLDQHNLRNAGELKQRLARHRAAKVVLFGHVHQGFDEVHDGVRYLASPSTCIQFKPLSDDFALDHTAPGWRALSLYPDGRLSTQVWRLPPDAFVPDFSATGY</sequence>
<comment type="caution">
    <text evidence="7">The sequence shown here is derived from an EMBL/GenBank/DDBJ whole genome shotgun (WGS) entry which is preliminary data.</text>
</comment>
<keyword evidence="5" id="KW-0547">Nucleotide-binding</keyword>
<feature type="domain" description="Calcineurin-like phosphoesterase" evidence="6">
    <location>
        <begin position="37"/>
        <end position="225"/>
    </location>
</feature>
<evidence type="ECO:0000259" key="6">
    <source>
        <dbReference type="Pfam" id="PF00149"/>
    </source>
</evidence>
<feature type="binding site" evidence="5">
    <location>
        <position position="84"/>
    </location>
    <ligand>
        <name>Fe cation</name>
        <dbReference type="ChEBI" id="CHEBI:24875"/>
        <label>1</label>
    </ligand>
</feature>
<dbReference type="HAMAP" id="MF_00905">
    <property type="entry name" value="cAMP_phosphodiest_CpdA"/>
    <property type="match status" value="1"/>
</dbReference>
<dbReference type="InterPro" id="IPR029052">
    <property type="entry name" value="Metallo-depent_PP-like"/>
</dbReference>
<feature type="binding site" evidence="5">
    <location>
        <position position="222"/>
    </location>
    <ligand>
        <name>Fe cation</name>
        <dbReference type="ChEBI" id="CHEBI:24875"/>
        <label>2</label>
    </ligand>
</feature>
<dbReference type="PANTHER" id="PTHR42988:SF2">
    <property type="entry name" value="CYCLIC NUCLEOTIDE PHOSPHODIESTERASE CBUA0032-RELATED"/>
    <property type="match status" value="1"/>
</dbReference>
<name>A0ABS1QXG2_9GAMM</name>